<keyword evidence="1" id="KW-0472">Membrane</keyword>
<sequence length="207" mass="21362">MMFGRVPGLAPCGPSGGAGAVIALELVRSAADVTALFGSEPCTSRLIAAQRQALWLDMLAFIPAYLVFLLSAVVALRRASLGLALVAFNLVLIAGALDFVEGLILFKLLGGLPGEERAFTGLFWTVRPKFALLGLAEVMLALMLWRGALAAKVAAGVMAAGGVVALVYLFRAPHDPAMMKGHSVAWGALLVAAGIGALRPAVLGLKA</sequence>
<name>A0A9X2HHJ2_9SPHN</name>
<reference evidence="2" key="1">
    <citation type="submission" date="2022-05" db="EMBL/GenBank/DDBJ databases">
        <title>Sphingomonas sp. strain MG17 Genome sequencing and assembly.</title>
        <authorList>
            <person name="Kim I."/>
        </authorList>
    </citation>
    <scope>NUCLEOTIDE SEQUENCE</scope>
    <source>
        <strain evidence="2">MG17</strain>
    </source>
</reference>
<dbReference type="Proteomes" id="UP001139451">
    <property type="component" value="Unassembled WGS sequence"/>
</dbReference>
<dbReference type="AlphaFoldDB" id="A0A9X2HHJ2"/>
<keyword evidence="1" id="KW-1133">Transmembrane helix</keyword>
<evidence type="ECO:0000256" key="1">
    <source>
        <dbReference type="SAM" id="Phobius"/>
    </source>
</evidence>
<proteinExistence type="predicted"/>
<evidence type="ECO:0000313" key="3">
    <source>
        <dbReference type="Proteomes" id="UP001139451"/>
    </source>
</evidence>
<keyword evidence="3" id="KW-1185">Reference proteome</keyword>
<keyword evidence="1" id="KW-0812">Transmembrane</keyword>
<feature type="transmembrane region" description="Helical" evidence="1">
    <location>
        <begin position="153"/>
        <end position="171"/>
    </location>
</feature>
<accession>A0A9X2HHJ2</accession>
<organism evidence="2 3">
    <name type="scientific">Sphingomonas tagetis</name>
    <dbReference type="NCBI Taxonomy" id="2949092"/>
    <lineage>
        <taxon>Bacteria</taxon>
        <taxon>Pseudomonadati</taxon>
        <taxon>Pseudomonadota</taxon>
        <taxon>Alphaproteobacteria</taxon>
        <taxon>Sphingomonadales</taxon>
        <taxon>Sphingomonadaceae</taxon>
        <taxon>Sphingomonas</taxon>
    </lineage>
</organism>
<protein>
    <submittedName>
        <fullName evidence="2">Uncharacterized protein</fullName>
    </submittedName>
</protein>
<comment type="caution">
    <text evidence="2">The sequence shown here is derived from an EMBL/GenBank/DDBJ whole genome shotgun (WGS) entry which is preliminary data.</text>
</comment>
<feature type="transmembrane region" description="Helical" evidence="1">
    <location>
        <begin position="54"/>
        <end position="76"/>
    </location>
</feature>
<gene>
    <name evidence="2" type="ORF">M9978_06380</name>
</gene>
<feature type="transmembrane region" description="Helical" evidence="1">
    <location>
        <begin position="82"/>
        <end position="109"/>
    </location>
</feature>
<dbReference type="EMBL" id="JAMLDX010000004">
    <property type="protein sequence ID" value="MCP3730052.1"/>
    <property type="molecule type" value="Genomic_DNA"/>
</dbReference>
<feature type="transmembrane region" description="Helical" evidence="1">
    <location>
        <begin position="183"/>
        <end position="202"/>
    </location>
</feature>
<evidence type="ECO:0000313" key="2">
    <source>
        <dbReference type="EMBL" id="MCP3730052.1"/>
    </source>
</evidence>